<dbReference type="CDD" id="cd12416">
    <property type="entry name" value="RRM4_RBM28_like"/>
    <property type="match status" value="1"/>
</dbReference>
<comment type="caution">
    <text evidence="8">The sequence shown here is derived from an EMBL/GenBank/DDBJ whole genome shotgun (WGS) entry which is preliminary data.</text>
</comment>
<feature type="domain" description="RRM" evidence="7">
    <location>
        <begin position="430"/>
        <end position="521"/>
    </location>
</feature>
<evidence type="ECO:0000256" key="1">
    <source>
        <dbReference type="ARBA" id="ARBA00004123"/>
    </source>
</evidence>
<feature type="region of interest" description="Disordered" evidence="6">
    <location>
        <begin position="197"/>
        <end position="277"/>
    </location>
</feature>
<dbReference type="InterPro" id="IPR051945">
    <property type="entry name" value="RRM_MRD1_RNA_proc_ribogen"/>
</dbReference>
<keyword evidence="2" id="KW-0677">Repeat</keyword>
<dbReference type="PANTHER" id="PTHR48039">
    <property type="entry name" value="RNA-BINDING MOTIF PROTEIN 14B"/>
    <property type="match status" value="1"/>
</dbReference>
<reference evidence="8 9" key="1">
    <citation type="journal article" date="2018" name="Gigascience">
        <title>Genomes of trombidid mites reveal novel predicted allergens and laterally-transferred genes associated with secondary metabolism.</title>
        <authorList>
            <person name="Dong X."/>
            <person name="Chaisiri K."/>
            <person name="Xia D."/>
            <person name="Armstrong S.D."/>
            <person name="Fang Y."/>
            <person name="Donnelly M.J."/>
            <person name="Kadowaki T."/>
            <person name="McGarry J.W."/>
            <person name="Darby A.C."/>
            <person name="Makepeace B.L."/>
        </authorList>
    </citation>
    <scope>NUCLEOTIDE SEQUENCE [LARGE SCALE GENOMIC DNA]</scope>
    <source>
        <strain evidence="8">UoL-UT</strain>
    </source>
</reference>
<dbReference type="Proteomes" id="UP000288716">
    <property type="component" value="Unassembled WGS sequence"/>
</dbReference>
<dbReference type="PROSITE" id="PS50102">
    <property type="entry name" value="RRM"/>
    <property type="match status" value="4"/>
</dbReference>
<evidence type="ECO:0000256" key="5">
    <source>
        <dbReference type="PROSITE-ProRule" id="PRU00176"/>
    </source>
</evidence>
<dbReference type="FunFam" id="3.30.70.330:FF:000182">
    <property type="entry name" value="RNA-binding motif protein 28"/>
    <property type="match status" value="1"/>
</dbReference>
<dbReference type="GO" id="GO:0003729">
    <property type="term" value="F:mRNA binding"/>
    <property type="evidence" value="ECO:0007669"/>
    <property type="project" value="TreeGrafter"/>
</dbReference>
<sequence length="659" mass="76041">MASVSAKTLFVHNLPKEARNEQLADVFSDIGPIKRCHIVFDKETHKSTGKGYVTFAFDNDAETALKSTIKLGNNVLKLKYTTSKEQMAVVKNKKSPQNNKERRKLKQEKKRRVIIRNLSFNATEDKLKDWISKFGSVKEVNIPKKENGKMLGFAFVTFDNMKTAVKTIKELNAKEFLNRKVAIDFAIAKEKYNAVKHDDIEEENDNDDNKDEDGDDDDGDDDNKDEDQDDELSDDEDAGPDDETLSIKSDNESEMDEEEDLDLKKKKKRRKESNDVSEGKTVFVKNLSFDTTTEKLEEVMQSFGETDYCIINEDPVSGHSRGTAFVKFKVKESADECIERSNSEDSSLFIDGRQVHICLAMSKNDLHNQKNSSEKKVRDKRNLFLAKEGLIYPKSPAAKDVSQSDLSKRLNLEQRKRKLLTNNLYFVSNTRLHVLNLPEEINDAKLKRLFLEAVDDKSAVITEAKVMRNFVKSENKLGKSKGFGFVTFKDPKHALIALRRLNNNPNTFSKHKRPIVEFSIESRLAVNQKMKRNEKMKKIINLESLNKFVDVDVGDFPYMGVKAKPLNEKEKVTVPKLNRKIFEARKDLKQRGKVVKSEQRAIKQDLQVKKNKKEKAKNRRENKQLHKVKEVKEMDDFEEEFLRKRKTPYLEENPKKEVN</sequence>
<dbReference type="Gene3D" id="3.30.70.330">
    <property type="match status" value="4"/>
</dbReference>
<dbReference type="CDD" id="cd12414">
    <property type="entry name" value="RRM2_RBM28_like"/>
    <property type="match status" value="1"/>
</dbReference>
<dbReference type="InterPro" id="IPR012677">
    <property type="entry name" value="Nucleotide-bd_a/b_plait_sf"/>
</dbReference>
<organism evidence="8 9">
    <name type="scientific">Leptotrombidium deliense</name>
    <dbReference type="NCBI Taxonomy" id="299467"/>
    <lineage>
        <taxon>Eukaryota</taxon>
        <taxon>Metazoa</taxon>
        <taxon>Ecdysozoa</taxon>
        <taxon>Arthropoda</taxon>
        <taxon>Chelicerata</taxon>
        <taxon>Arachnida</taxon>
        <taxon>Acari</taxon>
        <taxon>Acariformes</taxon>
        <taxon>Trombidiformes</taxon>
        <taxon>Prostigmata</taxon>
        <taxon>Anystina</taxon>
        <taxon>Parasitengona</taxon>
        <taxon>Trombiculoidea</taxon>
        <taxon>Trombiculidae</taxon>
        <taxon>Leptotrombidium</taxon>
    </lineage>
</organism>
<dbReference type="GO" id="GO:0005730">
    <property type="term" value="C:nucleolus"/>
    <property type="evidence" value="ECO:0007669"/>
    <property type="project" value="TreeGrafter"/>
</dbReference>
<keyword evidence="3 5" id="KW-0694">RNA-binding</keyword>
<gene>
    <name evidence="8" type="ORF">B4U80_06823</name>
</gene>
<dbReference type="Pfam" id="PF00076">
    <property type="entry name" value="RRM_1"/>
    <property type="match status" value="4"/>
</dbReference>
<feature type="compositionally biased region" description="Acidic residues" evidence="6">
    <location>
        <begin position="200"/>
        <end position="244"/>
    </location>
</feature>
<feature type="non-terminal residue" evidence="8">
    <location>
        <position position="659"/>
    </location>
</feature>
<feature type="region of interest" description="Disordered" evidence="6">
    <location>
        <begin position="607"/>
        <end position="628"/>
    </location>
</feature>
<accession>A0A443SAH7</accession>
<dbReference type="AlphaFoldDB" id="A0A443SAH7"/>
<feature type="compositionally biased region" description="Basic and acidic residues" evidence="6">
    <location>
        <begin position="619"/>
        <end position="628"/>
    </location>
</feature>
<evidence type="ECO:0000313" key="8">
    <source>
        <dbReference type="EMBL" id="RWS24558.1"/>
    </source>
</evidence>
<proteinExistence type="predicted"/>
<evidence type="ECO:0000256" key="6">
    <source>
        <dbReference type="SAM" id="MobiDB-lite"/>
    </source>
</evidence>
<dbReference type="SMART" id="SM00360">
    <property type="entry name" value="RRM"/>
    <property type="match status" value="4"/>
</dbReference>
<feature type="compositionally biased region" description="Acidic residues" evidence="6">
    <location>
        <begin position="252"/>
        <end position="261"/>
    </location>
</feature>
<dbReference type="InterPro" id="IPR035979">
    <property type="entry name" value="RBD_domain_sf"/>
</dbReference>
<evidence type="ECO:0000259" key="7">
    <source>
        <dbReference type="PROSITE" id="PS50102"/>
    </source>
</evidence>
<dbReference type="STRING" id="299467.A0A443SAH7"/>
<evidence type="ECO:0000313" key="9">
    <source>
        <dbReference type="Proteomes" id="UP000288716"/>
    </source>
</evidence>
<dbReference type="PANTHER" id="PTHR48039:SF5">
    <property type="entry name" value="RNA-BINDING PROTEIN 28"/>
    <property type="match status" value="1"/>
</dbReference>
<dbReference type="EMBL" id="NCKV01004723">
    <property type="protein sequence ID" value="RWS24558.1"/>
    <property type="molecule type" value="Genomic_DNA"/>
</dbReference>
<feature type="domain" description="RRM" evidence="7">
    <location>
        <begin position="7"/>
        <end position="83"/>
    </location>
</feature>
<keyword evidence="4" id="KW-0539">Nucleus</keyword>
<dbReference type="VEuPathDB" id="VectorBase:LDEU007482"/>
<feature type="domain" description="RRM" evidence="7">
    <location>
        <begin position="280"/>
        <end position="362"/>
    </location>
</feature>
<feature type="region of interest" description="Disordered" evidence="6">
    <location>
        <begin position="88"/>
        <end position="108"/>
    </location>
</feature>
<name>A0A443SAH7_9ACAR</name>
<dbReference type="OrthoDB" id="3945418at2759"/>
<dbReference type="InterPro" id="IPR000504">
    <property type="entry name" value="RRM_dom"/>
</dbReference>
<feature type="compositionally biased region" description="Basic residues" evidence="6">
    <location>
        <begin position="609"/>
        <end position="618"/>
    </location>
</feature>
<dbReference type="SUPFAM" id="SSF54928">
    <property type="entry name" value="RNA-binding domain, RBD"/>
    <property type="match status" value="4"/>
</dbReference>
<comment type="subcellular location">
    <subcellularLocation>
        <location evidence="1">Nucleus</location>
    </subcellularLocation>
</comment>
<keyword evidence="9" id="KW-1185">Reference proteome</keyword>
<evidence type="ECO:0000256" key="4">
    <source>
        <dbReference type="ARBA" id="ARBA00023242"/>
    </source>
</evidence>
<feature type="domain" description="RRM" evidence="7">
    <location>
        <begin position="111"/>
        <end position="188"/>
    </location>
</feature>
<protein>
    <submittedName>
        <fullName evidence="8">RNA recognition motif-containing protein-like protein</fullName>
    </submittedName>
</protein>
<evidence type="ECO:0000256" key="2">
    <source>
        <dbReference type="ARBA" id="ARBA00022737"/>
    </source>
</evidence>
<dbReference type="CDD" id="cd12415">
    <property type="entry name" value="RRM3_RBM28_like"/>
    <property type="match status" value="1"/>
</dbReference>
<evidence type="ECO:0000256" key="3">
    <source>
        <dbReference type="ARBA" id="ARBA00022884"/>
    </source>
</evidence>